<dbReference type="RefSeq" id="XP_001801644.1">
    <property type="nucleotide sequence ID" value="XM_001801592.1"/>
</dbReference>
<evidence type="ECO:0000256" key="5">
    <source>
        <dbReference type="ARBA" id="ARBA00023295"/>
    </source>
</evidence>
<dbReference type="PANTHER" id="PTHR31490">
    <property type="entry name" value="GLYCOSYL HYDROLASE"/>
    <property type="match status" value="1"/>
</dbReference>
<keyword evidence="11" id="KW-1185">Reference proteome</keyword>
<dbReference type="EMBL" id="CP069036">
    <property type="protein sequence ID" value="QRD02658.1"/>
    <property type="molecule type" value="Genomic_DNA"/>
</dbReference>
<dbReference type="PRINTS" id="PR00134">
    <property type="entry name" value="GLHYDRLASE10"/>
</dbReference>
<dbReference type="PROSITE" id="PS51760">
    <property type="entry name" value="GH10_2"/>
    <property type="match status" value="1"/>
</dbReference>
<dbReference type="AlphaFoldDB" id="A0A7U2I7P2"/>
<comment type="similarity">
    <text evidence="1 7">Belongs to the glycosyl hydrolase 10 (cellulase F) family.</text>
</comment>
<accession>A0A7U2I7P2</accession>
<reference evidence="11" key="1">
    <citation type="journal article" date="2021" name="BMC Genomics">
        <title>Chromosome-level genome assembly and manually-curated proteome of model necrotroph Parastagonospora nodorum Sn15 reveals a genome-wide trove of candidate effector homologs, and redundancy of virulence-related functions within an accessory chromosome.</title>
        <authorList>
            <person name="Bertazzoni S."/>
            <person name="Jones D.A.B."/>
            <person name="Phan H.T."/>
            <person name="Tan K.-C."/>
            <person name="Hane J.K."/>
        </authorList>
    </citation>
    <scope>NUCLEOTIDE SEQUENCE [LARGE SCALE GENOMIC DNA]</scope>
    <source>
        <strain evidence="11">SN15 / ATCC MYA-4574 / FGSC 10173)</strain>
    </source>
</reference>
<dbReference type="VEuPathDB" id="FungiDB:JI435_114010"/>
<dbReference type="SMART" id="SM00633">
    <property type="entry name" value="Glyco_10"/>
    <property type="match status" value="1"/>
</dbReference>
<keyword evidence="2" id="KW-0732">Signal</keyword>
<keyword evidence="10" id="KW-0858">Xylan degradation</keyword>
<proteinExistence type="inferred from homology"/>
<evidence type="ECO:0000256" key="2">
    <source>
        <dbReference type="ARBA" id="ARBA00022729"/>
    </source>
</evidence>
<gene>
    <name evidence="10" type="ORF">JI435_114010</name>
</gene>
<dbReference type="Proteomes" id="UP000663193">
    <property type="component" value="Chromosome 14"/>
</dbReference>
<sequence length="452" mass="47839">MHFSGQSVYLGVTFLSSSTAVLAAVQPWGQCGGMNFKGDTACAPGWTCNKFNDWYSQCIGGNMNQPGPVAPPPAVPQPSNDSAPTLSSVIVEPTPNATIPTGRPSTMMTLIATGSPIAKPVAVSSSPAAAPIKASSSKPAAAKPTSNGANGVKCSLDAAFKAHGKKYLGNIADSNLLSNTVNAQILNDNFGQLTPENSMKWDATEATQGKFTLDNANVLVDWATKNGKLIRGHTTVWHSQLPTWVSSITDKTKLEEVMVAHIKKLIGTYAGKVYAWDVVNEIFTEEGGFRSSVFYNVLGENFVKIAFTAARAADPAAKLYINDYNLDSPAYAKTKGFAANVKKWVAAGVPIDGTGSQSHLGGSWPIQDVPAALKMICADVKECAMTELDIKGASPTDFTTAVGACLDEKKCVGVTIWGVSDKDSWRKGENPLLFDQGYKAKEAYNALCTLLA</sequence>
<dbReference type="Pfam" id="PF00331">
    <property type="entry name" value="Glyco_hydro_10"/>
    <property type="match status" value="1"/>
</dbReference>
<dbReference type="KEGG" id="pno:SNOG_11401"/>
<evidence type="ECO:0000256" key="1">
    <source>
        <dbReference type="ARBA" id="ARBA00007495"/>
    </source>
</evidence>
<feature type="domain" description="CBM1" evidence="8">
    <location>
        <begin position="23"/>
        <end position="59"/>
    </location>
</feature>
<dbReference type="PROSITE" id="PS51164">
    <property type="entry name" value="CBM1_2"/>
    <property type="match status" value="1"/>
</dbReference>
<evidence type="ECO:0000259" key="9">
    <source>
        <dbReference type="PROSITE" id="PS51760"/>
    </source>
</evidence>
<organism evidence="10 11">
    <name type="scientific">Phaeosphaeria nodorum (strain SN15 / ATCC MYA-4574 / FGSC 10173)</name>
    <name type="common">Glume blotch fungus</name>
    <name type="synonym">Parastagonospora nodorum</name>
    <dbReference type="NCBI Taxonomy" id="321614"/>
    <lineage>
        <taxon>Eukaryota</taxon>
        <taxon>Fungi</taxon>
        <taxon>Dikarya</taxon>
        <taxon>Ascomycota</taxon>
        <taxon>Pezizomycotina</taxon>
        <taxon>Dothideomycetes</taxon>
        <taxon>Pleosporomycetidae</taxon>
        <taxon>Pleosporales</taxon>
        <taxon>Pleosporineae</taxon>
        <taxon>Phaeosphaeriaceae</taxon>
        <taxon>Parastagonospora</taxon>
    </lineage>
</organism>
<dbReference type="SMART" id="SM00236">
    <property type="entry name" value="fCBD"/>
    <property type="match status" value="1"/>
</dbReference>
<dbReference type="GO" id="GO:0030248">
    <property type="term" value="F:cellulose binding"/>
    <property type="evidence" value="ECO:0007669"/>
    <property type="project" value="InterPro"/>
</dbReference>
<dbReference type="SUPFAM" id="SSF51445">
    <property type="entry name" value="(Trans)glycosidases"/>
    <property type="match status" value="1"/>
</dbReference>
<evidence type="ECO:0000256" key="3">
    <source>
        <dbReference type="ARBA" id="ARBA00022801"/>
    </source>
</evidence>
<evidence type="ECO:0000259" key="8">
    <source>
        <dbReference type="PROSITE" id="PS51164"/>
    </source>
</evidence>
<protein>
    <recommendedName>
        <fullName evidence="7">Beta-xylanase</fullName>
        <ecNumber evidence="7">3.2.1.8</ecNumber>
    </recommendedName>
</protein>
<dbReference type="OrthoDB" id="3055998at2759"/>
<dbReference type="InterPro" id="IPR017853">
    <property type="entry name" value="GH"/>
</dbReference>
<feature type="domain" description="GH10" evidence="9">
    <location>
        <begin position="171"/>
        <end position="450"/>
    </location>
</feature>
<keyword evidence="3 7" id="KW-0378">Hydrolase</keyword>
<evidence type="ECO:0000313" key="10">
    <source>
        <dbReference type="EMBL" id="QRD02658.1"/>
    </source>
</evidence>
<evidence type="ECO:0000256" key="7">
    <source>
        <dbReference type="RuleBase" id="RU361174"/>
    </source>
</evidence>
<evidence type="ECO:0000256" key="4">
    <source>
        <dbReference type="ARBA" id="ARBA00023277"/>
    </source>
</evidence>
<keyword evidence="4 7" id="KW-0119">Carbohydrate metabolism</keyword>
<dbReference type="PROSITE" id="PS00562">
    <property type="entry name" value="CBM1_1"/>
    <property type="match status" value="1"/>
</dbReference>
<dbReference type="PANTHER" id="PTHR31490:SF76">
    <property type="entry name" value="ENDO-1,4-BETA-XYLANASE C"/>
    <property type="match status" value="1"/>
</dbReference>
<name>A0A7U2I7P2_PHANO</name>
<dbReference type="GO" id="GO:0031176">
    <property type="term" value="F:endo-1,4-beta-xylanase activity"/>
    <property type="evidence" value="ECO:0007669"/>
    <property type="project" value="UniProtKB-EC"/>
</dbReference>
<dbReference type="GO" id="GO:0045493">
    <property type="term" value="P:xylan catabolic process"/>
    <property type="evidence" value="ECO:0007669"/>
    <property type="project" value="UniProtKB-KW"/>
</dbReference>
<keyword evidence="5 7" id="KW-0326">Glycosidase</keyword>
<dbReference type="Gene3D" id="3.20.20.80">
    <property type="entry name" value="Glycosidases"/>
    <property type="match status" value="1"/>
</dbReference>
<dbReference type="InterPro" id="IPR035971">
    <property type="entry name" value="CBD_sf"/>
</dbReference>
<evidence type="ECO:0000313" key="11">
    <source>
        <dbReference type="Proteomes" id="UP000663193"/>
    </source>
</evidence>
<dbReference type="SUPFAM" id="SSF57180">
    <property type="entry name" value="Cellulose-binding domain"/>
    <property type="match status" value="1"/>
</dbReference>
<dbReference type="GO" id="GO:0005576">
    <property type="term" value="C:extracellular region"/>
    <property type="evidence" value="ECO:0007669"/>
    <property type="project" value="InterPro"/>
</dbReference>
<comment type="catalytic activity">
    <reaction evidence="7">
        <text>Endohydrolysis of (1-&gt;4)-beta-D-xylosidic linkages in xylans.</text>
        <dbReference type="EC" id="3.2.1.8"/>
    </reaction>
</comment>
<evidence type="ECO:0000256" key="6">
    <source>
        <dbReference type="ARBA" id="ARBA00023326"/>
    </source>
</evidence>
<dbReference type="EC" id="3.2.1.8" evidence="7"/>
<dbReference type="InterPro" id="IPR001000">
    <property type="entry name" value="GH10_dom"/>
</dbReference>
<dbReference type="Pfam" id="PF00734">
    <property type="entry name" value="CBM_1"/>
    <property type="match status" value="1"/>
</dbReference>
<keyword evidence="6 7" id="KW-0624">Polysaccharide degradation</keyword>
<dbReference type="InterPro" id="IPR044846">
    <property type="entry name" value="GH10"/>
</dbReference>
<dbReference type="OMA" id="SNQRWTR"/>
<dbReference type="InterPro" id="IPR000254">
    <property type="entry name" value="CBD"/>
</dbReference>